<feature type="compositionally biased region" description="Polar residues" evidence="1">
    <location>
        <begin position="268"/>
        <end position="279"/>
    </location>
</feature>
<proteinExistence type="predicted"/>
<evidence type="ECO:0000256" key="1">
    <source>
        <dbReference type="SAM" id="MobiDB-lite"/>
    </source>
</evidence>
<feature type="compositionally biased region" description="Acidic residues" evidence="1">
    <location>
        <begin position="151"/>
        <end position="166"/>
    </location>
</feature>
<feature type="compositionally biased region" description="Basic and acidic residues" evidence="1">
    <location>
        <begin position="316"/>
        <end position="327"/>
    </location>
</feature>
<organism evidence="2 3">
    <name type="scientific">Pisolithus microcarpus 441</name>
    <dbReference type="NCBI Taxonomy" id="765257"/>
    <lineage>
        <taxon>Eukaryota</taxon>
        <taxon>Fungi</taxon>
        <taxon>Dikarya</taxon>
        <taxon>Basidiomycota</taxon>
        <taxon>Agaricomycotina</taxon>
        <taxon>Agaricomycetes</taxon>
        <taxon>Agaricomycetidae</taxon>
        <taxon>Boletales</taxon>
        <taxon>Sclerodermatineae</taxon>
        <taxon>Pisolithaceae</taxon>
        <taxon>Pisolithus</taxon>
    </lineage>
</organism>
<accession>A0A0C9ZFB9</accession>
<reference evidence="2 3" key="1">
    <citation type="submission" date="2014-04" db="EMBL/GenBank/DDBJ databases">
        <authorList>
            <consortium name="DOE Joint Genome Institute"/>
            <person name="Kuo A."/>
            <person name="Kohler A."/>
            <person name="Costa M.D."/>
            <person name="Nagy L.G."/>
            <person name="Floudas D."/>
            <person name="Copeland A."/>
            <person name="Barry K.W."/>
            <person name="Cichocki N."/>
            <person name="Veneault-Fourrey C."/>
            <person name="LaButti K."/>
            <person name="Lindquist E.A."/>
            <person name="Lipzen A."/>
            <person name="Lundell T."/>
            <person name="Morin E."/>
            <person name="Murat C."/>
            <person name="Sun H."/>
            <person name="Tunlid A."/>
            <person name="Henrissat B."/>
            <person name="Grigoriev I.V."/>
            <person name="Hibbett D.S."/>
            <person name="Martin F."/>
            <person name="Nordberg H.P."/>
            <person name="Cantor M.N."/>
            <person name="Hua S.X."/>
        </authorList>
    </citation>
    <scope>NUCLEOTIDE SEQUENCE [LARGE SCALE GENOMIC DNA]</scope>
    <source>
        <strain evidence="2 3">441</strain>
    </source>
</reference>
<protein>
    <submittedName>
        <fullName evidence="2">Uncharacterized protein</fullName>
    </submittedName>
</protein>
<dbReference type="HOGENOM" id="CLU_850256_0_0_1"/>
<dbReference type="AlphaFoldDB" id="A0A0C9ZFB9"/>
<dbReference type="Proteomes" id="UP000054018">
    <property type="component" value="Unassembled WGS sequence"/>
</dbReference>
<dbReference type="EMBL" id="KN833754">
    <property type="protein sequence ID" value="KIK21162.1"/>
    <property type="molecule type" value="Genomic_DNA"/>
</dbReference>
<feature type="region of interest" description="Disordered" evidence="1">
    <location>
        <begin position="33"/>
        <end position="55"/>
    </location>
</feature>
<feature type="region of interest" description="Disordered" evidence="1">
    <location>
        <begin position="227"/>
        <end position="327"/>
    </location>
</feature>
<feature type="compositionally biased region" description="Polar residues" evidence="1">
    <location>
        <begin position="137"/>
        <end position="149"/>
    </location>
</feature>
<feature type="compositionally biased region" description="Polar residues" evidence="1">
    <location>
        <begin position="236"/>
        <end position="250"/>
    </location>
</feature>
<dbReference type="OrthoDB" id="3269759at2759"/>
<evidence type="ECO:0000313" key="3">
    <source>
        <dbReference type="Proteomes" id="UP000054018"/>
    </source>
</evidence>
<gene>
    <name evidence="2" type="ORF">PISMIDRAFT_12428</name>
</gene>
<name>A0A0C9ZFB9_9AGAM</name>
<evidence type="ECO:0000313" key="2">
    <source>
        <dbReference type="EMBL" id="KIK21162.1"/>
    </source>
</evidence>
<reference evidence="3" key="2">
    <citation type="submission" date="2015-01" db="EMBL/GenBank/DDBJ databases">
        <title>Evolutionary Origins and Diversification of the Mycorrhizal Mutualists.</title>
        <authorList>
            <consortium name="DOE Joint Genome Institute"/>
            <consortium name="Mycorrhizal Genomics Consortium"/>
            <person name="Kohler A."/>
            <person name="Kuo A."/>
            <person name="Nagy L.G."/>
            <person name="Floudas D."/>
            <person name="Copeland A."/>
            <person name="Barry K.W."/>
            <person name="Cichocki N."/>
            <person name="Veneault-Fourrey C."/>
            <person name="LaButti K."/>
            <person name="Lindquist E.A."/>
            <person name="Lipzen A."/>
            <person name="Lundell T."/>
            <person name="Morin E."/>
            <person name="Murat C."/>
            <person name="Riley R."/>
            <person name="Ohm R."/>
            <person name="Sun H."/>
            <person name="Tunlid A."/>
            <person name="Henrissat B."/>
            <person name="Grigoriev I.V."/>
            <person name="Hibbett D.S."/>
            <person name="Martin F."/>
        </authorList>
    </citation>
    <scope>NUCLEOTIDE SEQUENCE [LARGE SCALE GENOMIC DNA]</scope>
    <source>
        <strain evidence="3">441</strain>
    </source>
</reference>
<keyword evidence="3" id="KW-1185">Reference proteome</keyword>
<feature type="region of interest" description="Disordered" evidence="1">
    <location>
        <begin position="130"/>
        <end position="185"/>
    </location>
</feature>
<sequence>MEPELAEDGCNWHTYGSWVLKALSEDDLMGYLEGSETRPTHPSLLQGDGDGWTPQTDEEQEAVMAWKTTDDVWHQRAAMAHQYIIFGLPDSILMLCMHLDTPHETFVYLENRYSQIPRLEIQKTVDEAVQQHDLSSKQDVTVESAQGTCDSDNEPESSPDGSDDSLDSPSDCTKTQTGHMKPKPEVADVQQLEDHLLVVEAGAVDSIRPDECANVLEAPDKGCQCASDKIEESQDLPRSSSKSLEPNGDTTRLAGGHSIESGLLPSIEENQCTQSSSEMIANVPDPPGTHAELPNPQVESSTLWSEPEVTGSMLKDPSKESERSSQL</sequence>